<evidence type="ECO:0000313" key="2">
    <source>
        <dbReference type="Proteomes" id="UP000663671"/>
    </source>
</evidence>
<gene>
    <name evidence="1" type="ORF">I7I51_02270</name>
</gene>
<organism evidence="1 2">
    <name type="scientific">Ajellomyces capsulatus</name>
    <name type="common">Darling's disease fungus</name>
    <name type="synonym">Histoplasma capsulatum</name>
    <dbReference type="NCBI Taxonomy" id="5037"/>
    <lineage>
        <taxon>Eukaryota</taxon>
        <taxon>Fungi</taxon>
        <taxon>Dikarya</taxon>
        <taxon>Ascomycota</taxon>
        <taxon>Pezizomycotina</taxon>
        <taxon>Eurotiomycetes</taxon>
        <taxon>Eurotiomycetidae</taxon>
        <taxon>Onygenales</taxon>
        <taxon>Ajellomycetaceae</taxon>
        <taxon>Histoplasma</taxon>
    </lineage>
</organism>
<dbReference type="VEuPathDB" id="FungiDB:I7I51_02270"/>
<dbReference type="EMBL" id="CP069112">
    <property type="protein sequence ID" value="QSS62533.1"/>
    <property type="molecule type" value="Genomic_DNA"/>
</dbReference>
<accession>A0A8A1MCT8</accession>
<dbReference type="Proteomes" id="UP000663671">
    <property type="component" value="Chromosome 7"/>
</dbReference>
<sequence length="204" mass="22826">MSSSEPRFLVFIPSGKVQPPDDPDETEPAEAQIVFQSIRALSRAGPPPNSPQSEAVETGRVCNMQYAIFMHAARSIPSIHLTDHGSMLWPYRVLWPWMQNWVRFVEVVTCEFHTNPHSCIQVLNNAPTPDHHHSSKYILVDTQYREHVAPLACSTQYGKDFGDKNVGGEVQRQATCPFMSTGASIPKVVSTSESANFCRSSRRI</sequence>
<name>A0A8A1MCT8_AJECA</name>
<reference evidence="1" key="1">
    <citation type="submission" date="2021-01" db="EMBL/GenBank/DDBJ databases">
        <title>Chromosome-level genome assembly of a human fungal pathogen reveals clustering of transcriptionally co-regulated genes.</title>
        <authorList>
            <person name="Voorhies M."/>
            <person name="Cohen S."/>
            <person name="Shea T.P."/>
            <person name="Petrus S."/>
            <person name="Munoz J.F."/>
            <person name="Poplawski S."/>
            <person name="Goldman W.E."/>
            <person name="Michael T."/>
            <person name="Cuomo C.A."/>
            <person name="Sil A."/>
            <person name="Beyhan S."/>
        </authorList>
    </citation>
    <scope>NUCLEOTIDE SEQUENCE</scope>
    <source>
        <strain evidence="1">WU24</strain>
    </source>
</reference>
<dbReference type="AlphaFoldDB" id="A0A8A1MCT8"/>
<proteinExistence type="predicted"/>
<protein>
    <submittedName>
        <fullName evidence="1">Uncharacterized protein</fullName>
    </submittedName>
</protein>
<evidence type="ECO:0000313" key="1">
    <source>
        <dbReference type="EMBL" id="QSS62533.1"/>
    </source>
</evidence>